<accession>A0A3N1H2E0</accession>
<comment type="caution">
    <text evidence="2">The sequence shown here is derived from an EMBL/GenBank/DDBJ whole genome shotgun (WGS) entry which is preliminary data.</text>
</comment>
<dbReference type="EMBL" id="RJKM01000001">
    <property type="protein sequence ID" value="ROP36693.1"/>
    <property type="molecule type" value="Genomic_DNA"/>
</dbReference>
<dbReference type="Proteomes" id="UP000268727">
    <property type="component" value="Unassembled WGS sequence"/>
</dbReference>
<gene>
    <name evidence="2" type="ORF">EDD40_1970</name>
</gene>
<evidence type="ECO:0000313" key="3">
    <source>
        <dbReference type="Proteomes" id="UP000268727"/>
    </source>
</evidence>
<organism evidence="2 3">
    <name type="scientific">Saccharothrix texasensis</name>
    <dbReference type="NCBI Taxonomy" id="103734"/>
    <lineage>
        <taxon>Bacteria</taxon>
        <taxon>Bacillati</taxon>
        <taxon>Actinomycetota</taxon>
        <taxon>Actinomycetes</taxon>
        <taxon>Pseudonocardiales</taxon>
        <taxon>Pseudonocardiaceae</taxon>
        <taxon>Saccharothrix</taxon>
    </lineage>
</organism>
<name>A0A3N1H2E0_9PSEU</name>
<proteinExistence type="predicted"/>
<sequence>MPGAGHNREPAAPPAGTLDRGWCVVTERKPAGVGFETWIERQIREAQDRGEFEDLPGAGKPLPGLHEPHDELWWVKEKLRREEGTALPPTLLLRKEAAAAREAAGRARTEAEVRSILADVNARIVEAIRKPMSGPPLNLMPYDVEHVVRQWRADRDGRADRG</sequence>
<protein>
    <submittedName>
        <fullName evidence="2">Uncharacterized protein DUF1992</fullName>
    </submittedName>
</protein>
<feature type="domain" description="DnaJ homologue subfamily C member 28 conserved" evidence="1">
    <location>
        <begin position="38"/>
        <end position="103"/>
    </location>
</feature>
<dbReference type="AlphaFoldDB" id="A0A3N1H2E0"/>
<evidence type="ECO:0000259" key="1">
    <source>
        <dbReference type="Pfam" id="PF09350"/>
    </source>
</evidence>
<reference evidence="2 3" key="1">
    <citation type="submission" date="2018-11" db="EMBL/GenBank/DDBJ databases">
        <title>Sequencing the genomes of 1000 actinobacteria strains.</title>
        <authorList>
            <person name="Klenk H.-P."/>
        </authorList>
    </citation>
    <scope>NUCLEOTIDE SEQUENCE [LARGE SCALE GENOMIC DNA]</scope>
    <source>
        <strain evidence="2 3">DSM 44231</strain>
    </source>
</reference>
<dbReference type="Pfam" id="PF09350">
    <property type="entry name" value="DJC28_CD"/>
    <property type="match status" value="1"/>
</dbReference>
<dbReference type="InterPro" id="IPR018961">
    <property type="entry name" value="DnaJ_homolog_subfam-C_membr-28"/>
</dbReference>
<keyword evidence="3" id="KW-1185">Reference proteome</keyword>
<evidence type="ECO:0000313" key="2">
    <source>
        <dbReference type="EMBL" id="ROP36693.1"/>
    </source>
</evidence>